<evidence type="ECO:0000256" key="4">
    <source>
        <dbReference type="SAM" id="Phobius"/>
    </source>
</evidence>
<dbReference type="OrthoDB" id="414133at2759"/>
<evidence type="ECO:0000256" key="2">
    <source>
        <dbReference type="ARBA" id="ARBA00022679"/>
    </source>
</evidence>
<keyword evidence="4" id="KW-0472">Membrane</keyword>
<dbReference type="Gene3D" id="3.90.120.10">
    <property type="entry name" value="DNA Methylase, subunit A, domain 2"/>
    <property type="match status" value="1"/>
</dbReference>
<organism evidence="5 6">
    <name type="scientific">Aphis glycines</name>
    <name type="common">Soybean aphid</name>
    <dbReference type="NCBI Taxonomy" id="307491"/>
    <lineage>
        <taxon>Eukaryota</taxon>
        <taxon>Metazoa</taxon>
        <taxon>Ecdysozoa</taxon>
        <taxon>Arthropoda</taxon>
        <taxon>Hexapoda</taxon>
        <taxon>Insecta</taxon>
        <taxon>Pterygota</taxon>
        <taxon>Neoptera</taxon>
        <taxon>Paraneoptera</taxon>
        <taxon>Hemiptera</taxon>
        <taxon>Sternorrhyncha</taxon>
        <taxon>Aphidomorpha</taxon>
        <taxon>Aphidoidea</taxon>
        <taxon>Aphididae</taxon>
        <taxon>Aphidini</taxon>
        <taxon>Aphis</taxon>
        <taxon>Aphis</taxon>
    </lineage>
</organism>
<dbReference type="EMBL" id="VYZN01000025">
    <property type="protein sequence ID" value="KAE9535884.1"/>
    <property type="molecule type" value="Genomic_DNA"/>
</dbReference>
<keyword evidence="3" id="KW-0949">S-adenosyl-L-methionine</keyword>
<evidence type="ECO:0000256" key="3">
    <source>
        <dbReference type="ARBA" id="ARBA00022691"/>
    </source>
</evidence>
<dbReference type="InterPro" id="IPR029063">
    <property type="entry name" value="SAM-dependent_MTases_sf"/>
</dbReference>
<gene>
    <name evidence="5" type="ORF">AGLY_007785</name>
</gene>
<dbReference type="SUPFAM" id="SSF53335">
    <property type="entry name" value="S-adenosyl-L-methionine-dependent methyltransferases"/>
    <property type="match status" value="1"/>
</dbReference>
<comment type="caution">
    <text evidence="5">The sequence shown here is derived from an EMBL/GenBank/DDBJ whole genome shotgun (WGS) entry which is preliminary data.</text>
</comment>
<feature type="transmembrane region" description="Helical" evidence="4">
    <location>
        <begin position="398"/>
        <end position="421"/>
    </location>
</feature>
<dbReference type="PRINTS" id="PR00105">
    <property type="entry name" value="C5METTRFRASE"/>
</dbReference>
<dbReference type="PANTHER" id="PTHR46098">
    <property type="entry name" value="TRNA (CYTOSINE(38)-C(5))-METHYLTRANSFERASE"/>
    <property type="match status" value="1"/>
</dbReference>
<evidence type="ECO:0000313" key="5">
    <source>
        <dbReference type="EMBL" id="KAE9535884.1"/>
    </source>
</evidence>
<keyword evidence="2" id="KW-0808">Transferase</keyword>
<dbReference type="InterPro" id="IPR050750">
    <property type="entry name" value="C5-MTase"/>
</dbReference>
<reference evidence="5 6" key="1">
    <citation type="submission" date="2019-08" db="EMBL/GenBank/DDBJ databases">
        <title>The genome of the soybean aphid Biotype 1, its phylome, world population structure and adaptation to the North American continent.</title>
        <authorList>
            <person name="Giordano R."/>
            <person name="Donthu R.K."/>
            <person name="Hernandez A.G."/>
            <person name="Wright C.L."/>
            <person name="Zimin A.V."/>
        </authorList>
    </citation>
    <scope>NUCLEOTIDE SEQUENCE [LARGE SCALE GENOMIC DNA]</scope>
    <source>
        <tissue evidence="5">Whole aphids</tissue>
    </source>
</reference>
<dbReference type="Pfam" id="PF00145">
    <property type="entry name" value="DNA_methylase"/>
    <property type="match status" value="1"/>
</dbReference>
<protein>
    <recommendedName>
        <fullName evidence="7">DNA (cytosine-5-)-methyltransferase</fullName>
    </recommendedName>
</protein>
<name>A0A6G0TNW3_APHGL</name>
<feature type="non-terminal residue" evidence="5">
    <location>
        <position position="1"/>
    </location>
</feature>
<dbReference type="InterPro" id="IPR001525">
    <property type="entry name" value="C5_MeTfrase"/>
</dbReference>
<sequence>HENIEIKYQLTIYFNNILLFITQNSIQLFRSSNNIYLYSLKSIFITNDFRIPIMRVIEFFSGIGGMHFALKECDLKNFEVVLAVDINTVANAVYRHFFPSTNLRDLNILSLSPEQNGLVKDINDERTKPLLHIIENIIPKSQSLKYILLENVKGFESSLARDKLVAALTQSGFTFKEFLLSPVHFGICNSRLRYYLLAKKKPLEFAIPLQNDIITENTWDDKLCSSVTQVSDVLSKSDAELDEYLINDKQLLKGGKALDIVTKHSKRSCCFTRSYSSYLCGTGSVYSSLCEENIKEIIMKNDNNLEVLKSLKLRFFTPAEVAKFMCFPVSDFPVSNKKAYQLLGNSINVYVVSRYLDELHNINLLYFPSAFCISADFWILAISFSIKKNNNNNIKKNLPFFSSSLFFAASARCCLIIANLAKSALASSVLPSACNQQHLFYSGKKQKILNFHCLTISFIREIIITSSDSSSDSLSLSVSSSLLLLSPLVAGFSSSSLDDSSSPLVCKPTTPSFVISPFACRNQKAKPIDQKMIFKKKNHIVSIFCPRTKELYVRRNYWDLHTSGHFANLRLSFGDEKVIIDSNARIEHKNNWAVCTIYFQILDFKMVLRDSTLVLQSISKMYLSKY</sequence>
<dbReference type="AlphaFoldDB" id="A0A6G0TNW3"/>
<proteinExistence type="predicted"/>
<dbReference type="GO" id="GO:0008168">
    <property type="term" value="F:methyltransferase activity"/>
    <property type="evidence" value="ECO:0007669"/>
    <property type="project" value="UniProtKB-KW"/>
</dbReference>
<keyword evidence="6" id="KW-1185">Reference proteome</keyword>
<evidence type="ECO:0008006" key="7">
    <source>
        <dbReference type="Google" id="ProtNLM"/>
    </source>
</evidence>
<keyword evidence="4" id="KW-1133">Transmembrane helix</keyword>
<dbReference type="Proteomes" id="UP000475862">
    <property type="component" value="Unassembled WGS sequence"/>
</dbReference>
<accession>A0A6G0TNW3</accession>
<evidence type="ECO:0000313" key="6">
    <source>
        <dbReference type="Proteomes" id="UP000475862"/>
    </source>
</evidence>
<feature type="transmembrane region" description="Helical" evidence="4">
    <location>
        <begin position="364"/>
        <end position="386"/>
    </location>
</feature>
<dbReference type="Gene3D" id="3.40.50.150">
    <property type="entry name" value="Vaccinia Virus protein VP39"/>
    <property type="match status" value="1"/>
</dbReference>
<evidence type="ECO:0000256" key="1">
    <source>
        <dbReference type="ARBA" id="ARBA00022603"/>
    </source>
</evidence>
<dbReference type="GO" id="GO:0005634">
    <property type="term" value="C:nucleus"/>
    <property type="evidence" value="ECO:0007669"/>
    <property type="project" value="TreeGrafter"/>
</dbReference>
<keyword evidence="4" id="KW-0812">Transmembrane</keyword>
<dbReference type="GO" id="GO:0032259">
    <property type="term" value="P:methylation"/>
    <property type="evidence" value="ECO:0007669"/>
    <property type="project" value="UniProtKB-KW"/>
</dbReference>
<keyword evidence="1" id="KW-0489">Methyltransferase</keyword>
<dbReference type="PANTHER" id="PTHR46098:SF1">
    <property type="entry name" value="TRNA (CYTOSINE(38)-C(5))-METHYLTRANSFERASE"/>
    <property type="match status" value="1"/>
</dbReference>